<dbReference type="InterPro" id="IPR017850">
    <property type="entry name" value="Alkaline_phosphatase_core_sf"/>
</dbReference>
<dbReference type="GO" id="GO:0005789">
    <property type="term" value="C:endoplasmic reticulum membrane"/>
    <property type="evidence" value="ECO:0007669"/>
    <property type="project" value="TreeGrafter"/>
</dbReference>
<keyword evidence="3" id="KW-1185">Reference proteome</keyword>
<evidence type="ECO:0000313" key="3">
    <source>
        <dbReference type="Proteomes" id="UP000728185"/>
    </source>
</evidence>
<dbReference type="PANTHER" id="PTHR23072">
    <property type="entry name" value="PHOSPHATIDYLINOSITOL GLYCAN-RELATED"/>
    <property type="match status" value="1"/>
</dbReference>
<protein>
    <submittedName>
        <fullName evidence="2">GPI ethanolamine phosphate transferase 2</fullName>
    </submittedName>
</protein>
<organism evidence="2 3">
    <name type="scientific">Fasciolopsis buskii</name>
    <dbReference type="NCBI Taxonomy" id="27845"/>
    <lineage>
        <taxon>Eukaryota</taxon>
        <taxon>Metazoa</taxon>
        <taxon>Spiralia</taxon>
        <taxon>Lophotrochozoa</taxon>
        <taxon>Platyhelminthes</taxon>
        <taxon>Trematoda</taxon>
        <taxon>Digenea</taxon>
        <taxon>Plagiorchiida</taxon>
        <taxon>Echinostomata</taxon>
        <taxon>Echinostomatoidea</taxon>
        <taxon>Fasciolidae</taxon>
        <taxon>Fasciolopsis</taxon>
    </lineage>
</organism>
<dbReference type="GO" id="GO:0006506">
    <property type="term" value="P:GPI anchor biosynthetic process"/>
    <property type="evidence" value="ECO:0007669"/>
    <property type="project" value="InterPro"/>
</dbReference>
<dbReference type="EMBL" id="LUCM01003335">
    <property type="protein sequence ID" value="KAA0195941.1"/>
    <property type="molecule type" value="Genomic_DNA"/>
</dbReference>
<evidence type="ECO:0000256" key="1">
    <source>
        <dbReference type="SAM" id="Phobius"/>
    </source>
</evidence>
<dbReference type="InterPro" id="IPR039527">
    <property type="entry name" value="PIGG/GPI7"/>
</dbReference>
<dbReference type="Gene3D" id="3.40.720.10">
    <property type="entry name" value="Alkaline Phosphatase, subunit A"/>
    <property type="match status" value="1"/>
</dbReference>
<name>A0A8E0S3H6_9TREM</name>
<keyword evidence="2" id="KW-0808">Transferase</keyword>
<keyword evidence="1" id="KW-1133">Transmembrane helix</keyword>
<accession>A0A8E0S3H6</accession>
<comment type="caution">
    <text evidence="2">The sequence shown here is derived from an EMBL/GenBank/DDBJ whole genome shotgun (WGS) entry which is preliminary data.</text>
</comment>
<dbReference type="SUPFAM" id="SSF53649">
    <property type="entry name" value="Alkaline phosphatase-like"/>
    <property type="match status" value="1"/>
</dbReference>
<dbReference type="PANTHER" id="PTHR23072:SF0">
    <property type="entry name" value="GPI ETHANOLAMINE PHOSPHATE TRANSFERASE 2"/>
    <property type="match status" value="1"/>
</dbReference>
<reference evidence="2" key="1">
    <citation type="submission" date="2019-05" db="EMBL/GenBank/DDBJ databases">
        <title>Annotation for the trematode Fasciolopsis buski.</title>
        <authorList>
            <person name="Choi Y.-J."/>
        </authorList>
    </citation>
    <scope>NUCLEOTIDE SEQUENCE</scope>
    <source>
        <strain evidence="2">HT</strain>
        <tissue evidence="2">Whole worm</tissue>
    </source>
</reference>
<gene>
    <name evidence="2" type="ORF">FBUS_11227</name>
</gene>
<dbReference type="Proteomes" id="UP000728185">
    <property type="component" value="Unassembled WGS sequence"/>
</dbReference>
<dbReference type="GO" id="GO:0051267">
    <property type="term" value="F:CP2 mannose-ethanolamine phosphotransferase activity"/>
    <property type="evidence" value="ECO:0007669"/>
    <property type="project" value="TreeGrafter"/>
</dbReference>
<keyword evidence="1" id="KW-0472">Membrane</keyword>
<dbReference type="AlphaFoldDB" id="A0A8E0S3H6"/>
<dbReference type="OrthoDB" id="272139at2759"/>
<evidence type="ECO:0000313" key="2">
    <source>
        <dbReference type="EMBL" id="KAA0195941.1"/>
    </source>
</evidence>
<proteinExistence type="predicted"/>
<feature type="transmembrane region" description="Helical" evidence="1">
    <location>
        <begin position="12"/>
        <end position="33"/>
    </location>
</feature>
<keyword evidence="1" id="KW-0812">Transmembrane</keyword>
<sequence length="274" mass="31490">MTTFLSSKKRPVQFLVLTFMYYAGLIVFMVGLLPMEDIAYKDAGKFLYDSILYNPGVSRRTDSGPVTRFVLMIVDGLRSDLILSPQYARFWKNLAKHLNQSASVRARSFIQPPTVTMPRIKAITSGRVPKFVDLLRNLDATAMQGETWLSRLVREKNWGLEFYGDDTWIKLFPSLFRKTEGTNSFFVNDYHEVDRNVTGHLKDLFQRHANWNGAILHYLGLDHIGHVEGPKGRSIPTKLIEMDNVADYILTQLVTLHLFGYVILPGLLFFYRFA</sequence>
<feature type="transmembrane region" description="Helical" evidence="1">
    <location>
        <begin position="248"/>
        <end position="271"/>
    </location>
</feature>